<evidence type="ECO:0000313" key="2">
    <source>
        <dbReference type="EMBL" id="KAB2816931.1"/>
    </source>
</evidence>
<feature type="transmembrane region" description="Helical" evidence="1">
    <location>
        <begin position="48"/>
        <end position="67"/>
    </location>
</feature>
<keyword evidence="1" id="KW-0812">Transmembrane</keyword>
<feature type="transmembrane region" description="Helical" evidence="1">
    <location>
        <begin position="76"/>
        <end position="95"/>
    </location>
</feature>
<protein>
    <submittedName>
        <fullName evidence="2">VanZ family protein</fullName>
    </submittedName>
</protein>
<dbReference type="EMBL" id="WBVQ01000001">
    <property type="protein sequence ID" value="KAB2816931.1"/>
    <property type="molecule type" value="Genomic_DNA"/>
</dbReference>
<sequence length="132" mass="15028">MNTKTILVDKKSPILYYTPVISWGVFVLVMSLLPSRDLPDALIEVSDLFIHACIYVAWTMLACWGYVQVHQRMKQSAYMVILCCALVFGLGVEFAQKYLTDYRHFEWADILANSTGSIVGLGITFILSRRKK</sequence>
<proteinExistence type="predicted"/>
<dbReference type="AlphaFoldDB" id="A0A6L3ZG94"/>
<dbReference type="Proteomes" id="UP000484164">
    <property type="component" value="Unassembled WGS sequence"/>
</dbReference>
<dbReference type="RefSeq" id="WP_151691503.1">
    <property type="nucleotide sequence ID" value="NZ_BMGX01000002.1"/>
</dbReference>
<keyword evidence="1" id="KW-0472">Membrane</keyword>
<dbReference type="OrthoDB" id="5472246at2"/>
<dbReference type="PANTHER" id="PTHR28008">
    <property type="entry name" value="DOMAIN PROTEIN, PUTATIVE (AFU_ORTHOLOGUE AFUA_3G10980)-RELATED"/>
    <property type="match status" value="1"/>
</dbReference>
<comment type="caution">
    <text evidence="2">The sequence shown here is derived from an EMBL/GenBank/DDBJ whole genome shotgun (WGS) entry which is preliminary data.</text>
</comment>
<feature type="transmembrane region" description="Helical" evidence="1">
    <location>
        <begin position="14"/>
        <end position="33"/>
    </location>
</feature>
<dbReference type="NCBIfam" id="NF037970">
    <property type="entry name" value="vanZ_1"/>
    <property type="match status" value="1"/>
</dbReference>
<evidence type="ECO:0000256" key="1">
    <source>
        <dbReference type="SAM" id="Phobius"/>
    </source>
</evidence>
<evidence type="ECO:0000313" key="3">
    <source>
        <dbReference type="Proteomes" id="UP000484164"/>
    </source>
</evidence>
<keyword evidence="1" id="KW-1133">Transmembrane helix</keyword>
<reference evidence="2 3" key="1">
    <citation type="submission" date="2019-10" db="EMBL/GenBank/DDBJ databases">
        <title>Genome sequence of Phaeocystidibacter marisrubri JCM30614 (type strain).</title>
        <authorList>
            <person name="Bowman J.P."/>
        </authorList>
    </citation>
    <scope>NUCLEOTIDE SEQUENCE [LARGE SCALE GENOMIC DNA]</scope>
    <source>
        <strain evidence="2 3">JCM 30614</strain>
    </source>
</reference>
<name>A0A6L3ZG94_9FLAO</name>
<accession>A0A6L3ZG94</accession>
<keyword evidence="3" id="KW-1185">Reference proteome</keyword>
<dbReference type="PANTHER" id="PTHR28008:SF1">
    <property type="entry name" value="DOMAIN PROTEIN, PUTATIVE (AFU_ORTHOLOGUE AFUA_3G10980)-RELATED"/>
    <property type="match status" value="1"/>
</dbReference>
<gene>
    <name evidence="2" type="ORF">F8C82_00610</name>
</gene>
<feature type="transmembrane region" description="Helical" evidence="1">
    <location>
        <begin position="107"/>
        <end position="127"/>
    </location>
</feature>
<organism evidence="2 3">
    <name type="scientific">Phaeocystidibacter marisrubri</name>
    <dbReference type="NCBI Taxonomy" id="1577780"/>
    <lineage>
        <taxon>Bacteria</taxon>
        <taxon>Pseudomonadati</taxon>
        <taxon>Bacteroidota</taxon>
        <taxon>Flavobacteriia</taxon>
        <taxon>Flavobacteriales</taxon>
        <taxon>Phaeocystidibacteraceae</taxon>
        <taxon>Phaeocystidibacter</taxon>
    </lineage>
</organism>